<name>A0A3M7P0W9_BRAPC</name>
<organism evidence="1 2">
    <name type="scientific">Brachionus plicatilis</name>
    <name type="common">Marine rotifer</name>
    <name type="synonym">Brachionus muelleri</name>
    <dbReference type="NCBI Taxonomy" id="10195"/>
    <lineage>
        <taxon>Eukaryota</taxon>
        <taxon>Metazoa</taxon>
        <taxon>Spiralia</taxon>
        <taxon>Gnathifera</taxon>
        <taxon>Rotifera</taxon>
        <taxon>Eurotatoria</taxon>
        <taxon>Monogononta</taxon>
        <taxon>Pseudotrocha</taxon>
        <taxon>Ploima</taxon>
        <taxon>Brachionidae</taxon>
        <taxon>Brachionus</taxon>
    </lineage>
</organism>
<keyword evidence="2" id="KW-1185">Reference proteome</keyword>
<evidence type="ECO:0000313" key="1">
    <source>
        <dbReference type="EMBL" id="RMZ92826.1"/>
    </source>
</evidence>
<protein>
    <submittedName>
        <fullName evidence="1">Uncharacterized protein</fullName>
    </submittedName>
</protein>
<dbReference type="AlphaFoldDB" id="A0A3M7P0W9"/>
<sequence length="65" mass="7838">MNRVSNWFKGLLKILDNCVTKLWYRLVDLLCLLRFTLGFKSKPKSALKKKIHLFIKNKIKMIHEY</sequence>
<proteinExistence type="predicted"/>
<evidence type="ECO:0000313" key="2">
    <source>
        <dbReference type="Proteomes" id="UP000276133"/>
    </source>
</evidence>
<gene>
    <name evidence="1" type="ORF">BpHYR1_005690</name>
</gene>
<reference evidence="1 2" key="1">
    <citation type="journal article" date="2018" name="Sci. Rep.">
        <title>Genomic signatures of local adaptation to the degree of environmental predictability in rotifers.</title>
        <authorList>
            <person name="Franch-Gras L."/>
            <person name="Hahn C."/>
            <person name="Garcia-Roger E.M."/>
            <person name="Carmona M.J."/>
            <person name="Serra M."/>
            <person name="Gomez A."/>
        </authorList>
    </citation>
    <scope>NUCLEOTIDE SEQUENCE [LARGE SCALE GENOMIC DNA]</scope>
    <source>
        <strain evidence="1">HYR1</strain>
    </source>
</reference>
<dbReference type="Proteomes" id="UP000276133">
    <property type="component" value="Unassembled WGS sequence"/>
</dbReference>
<dbReference type="EMBL" id="REGN01014283">
    <property type="protein sequence ID" value="RMZ92826.1"/>
    <property type="molecule type" value="Genomic_DNA"/>
</dbReference>
<accession>A0A3M7P0W9</accession>
<comment type="caution">
    <text evidence="1">The sequence shown here is derived from an EMBL/GenBank/DDBJ whole genome shotgun (WGS) entry which is preliminary data.</text>
</comment>